<evidence type="ECO:0000313" key="1">
    <source>
        <dbReference type="EMBL" id="PWZ27857.1"/>
    </source>
</evidence>
<feature type="non-terminal residue" evidence="1">
    <location>
        <position position="1"/>
    </location>
</feature>
<evidence type="ECO:0000313" key="2">
    <source>
        <dbReference type="Proteomes" id="UP000251960"/>
    </source>
</evidence>
<name>A0A3L6F8F8_MAIZE</name>
<reference evidence="1 2" key="1">
    <citation type="journal article" date="2018" name="Nat. Genet.">
        <title>Extensive intraspecific gene order and gene structural variations between Mo17 and other maize genomes.</title>
        <authorList>
            <person name="Sun S."/>
            <person name="Zhou Y."/>
            <person name="Chen J."/>
            <person name="Shi J."/>
            <person name="Zhao H."/>
            <person name="Zhao H."/>
            <person name="Song W."/>
            <person name="Zhang M."/>
            <person name="Cui Y."/>
            <person name="Dong X."/>
            <person name="Liu H."/>
            <person name="Ma X."/>
            <person name="Jiao Y."/>
            <person name="Wang B."/>
            <person name="Wei X."/>
            <person name="Stein J.C."/>
            <person name="Glaubitz J.C."/>
            <person name="Lu F."/>
            <person name="Yu G."/>
            <person name="Liang C."/>
            <person name="Fengler K."/>
            <person name="Li B."/>
            <person name="Rafalski A."/>
            <person name="Schnable P.S."/>
            <person name="Ware D.H."/>
            <person name="Buckler E.S."/>
            <person name="Lai J."/>
        </authorList>
    </citation>
    <scope>NUCLEOTIDE SEQUENCE [LARGE SCALE GENOMIC DNA]</scope>
    <source>
        <strain evidence="2">cv. Missouri 17</strain>
        <tissue evidence="1">Seedling</tissue>
    </source>
</reference>
<dbReference type="EMBL" id="NCVQ01000005">
    <property type="protein sequence ID" value="PWZ27857.1"/>
    <property type="molecule type" value="Genomic_DNA"/>
</dbReference>
<proteinExistence type="predicted"/>
<comment type="caution">
    <text evidence="1">The sequence shown here is derived from an EMBL/GenBank/DDBJ whole genome shotgun (WGS) entry which is preliminary data.</text>
</comment>
<accession>A0A3L6F8F8</accession>
<gene>
    <name evidence="1" type="ORF">Zm00014a_012938</name>
</gene>
<dbReference type="Proteomes" id="UP000251960">
    <property type="component" value="Chromosome 4"/>
</dbReference>
<sequence length="223" mass="24541">VARLWSKKIPLPSPSARLPCSCSSPFPAARQVLCRAKLAHLVHGRRAEFVLRELLCLVRPLFGPSSFSSPLPHSAVVVVARQADCVSCVAHLRSSSLRRSPSHCVRQHRRFPYPVLARFSARQRVLSARSALIPNRVVDLVVCRRVVKHVIPGSISTSPAYPRLQSKVVVVRASPRNPKNRVKTKLAAQYSSSARQIVSIGKSLPISWIHVGCGNGKLINYSV</sequence>
<organism evidence="1 2">
    <name type="scientific">Zea mays</name>
    <name type="common">Maize</name>
    <dbReference type="NCBI Taxonomy" id="4577"/>
    <lineage>
        <taxon>Eukaryota</taxon>
        <taxon>Viridiplantae</taxon>
        <taxon>Streptophyta</taxon>
        <taxon>Embryophyta</taxon>
        <taxon>Tracheophyta</taxon>
        <taxon>Spermatophyta</taxon>
        <taxon>Magnoliopsida</taxon>
        <taxon>Liliopsida</taxon>
        <taxon>Poales</taxon>
        <taxon>Poaceae</taxon>
        <taxon>PACMAD clade</taxon>
        <taxon>Panicoideae</taxon>
        <taxon>Andropogonodae</taxon>
        <taxon>Andropogoneae</taxon>
        <taxon>Tripsacinae</taxon>
        <taxon>Zea</taxon>
    </lineage>
</organism>
<protein>
    <submittedName>
        <fullName evidence="1">Uncharacterized protein</fullName>
    </submittedName>
</protein>
<dbReference type="AlphaFoldDB" id="A0A3L6F8F8"/>